<dbReference type="EMBL" id="ATFF01000002">
    <property type="protein sequence ID" value="EPF32301.1"/>
    <property type="molecule type" value="Genomic_DNA"/>
</dbReference>
<dbReference type="PATRIC" id="fig|1125699.3.peg.300"/>
<dbReference type="InterPro" id="IPR018389">
    <property type="entry name" value="DctP_fam"/>
</dbReference>
<dbReference type="HOGENOM" id="CLU_036176_1_0_12"/>
<evidence type="ECO:0000256" key="4">
    <source>
        <dbReference type="SAM" id="SignalP"/>
    </source>
</evidence>
<evidence type="ECO:0000256" key="3">
    <source>
        <dbReference type="ARBA" id="ARBA00022729"/>
    </source>
</evidence>
<dbReference type="GO" id="GO:0055085">
    <property type="term" value="P:transmembrane transport"/>
    <property type="evidence" value="ECO:0007669"/>
    <property type="project" value="InterPro"/>
</dbReference>
<evidence type="ECO:0000313" key="5">
    <source>
        <dbReference type="EMBL" id="EPF32301.1"/>
    </source>
</evidence>
<evidence type="ECO:0000256" key="2">
    <source>
        <dbReference type="ARBA" id="ARBA00022448"/>
    </source>
</evidence>
<accession>S3K5P9</accession>
<feature type="signal peptide" evidence="4">
    <location>
        <begin position="1"/>
        <end position="21"/>
    </location>
</feature>
<dbReference type="NCBIfam" id="NF037995">
    <property type="entry name" value="TRAP_S1"/>
    <property type="match status" value="1"/>
</dbReference>
<protein>
    <submittedName>
        <fullName evidence="5">DctP family TRAP transporter solute receptor</fullName>
    </submittedName>
</protein>
<name>S3K5P9_TREMA</name>
<dbReference type="InterPro" id="IPR038404">
    <property type="entry name" value="TRAP_DctP_sf"/>
</dbReference>
<dbReference type="PANTHER" id="PTHR33376">
    <property type="match status" value="1"/>
</dbReference>
<keyword evidence="5" id="KW-0675">Receptor</keyword>
<keyword evidence="2" id="KW-0813">Transport</keyword>
<comment type="caution">
    <text evidence="5">The sequence shown here is derived from an EMBL/GenBank/DDBJ whole genome shotgun (WGS) entry which is preliminary data.</text>
</comment>
<dbReference type="PANTHER" id="PTHR33376:SF7">
    <property type="entry name" value="C4-DICARBOXYLATE-BINDING PROTEIN DCTB"/>
    <property type="match status" value="1"/>
</dbReference>
<feature type="chain" id="PRO_5004522833" evidence="4">
    <location>
        <begin position="22"/>
        <end position="346"/>
    </location>
</feature>
<dbReference type="CDD" id="cd13603">
    <property type="entry name" value="PBP2_TRAP_Siap_TeaA_like"/>
    <property type="match status" value="1"/>
</dbReference>
<organism evidence="5 6">
    <name type="scientific">Treponema maltophilum ATCC 51939</name>
    <dbReference type="NCBI Taxonomy" id="1125699"/>
    <lineage>
        <taxon>Bacteria</taxon>
        <taxon>Pseudomonadati</taxon>
        <taxon>Spirochaetota</taxon>
        <taxon>Spirochaetia</taxon>
        <taxon>Spirochaetales</taxon>
        <taxon>Treponemataceae</taxon>
        <taxon>Treponema</taxon>
    </lineage>
</organism>
<dbReference type="AlphaFoldDB" id="S3K5P9"/>
<reference evidence="5 6" key="1">
    <citation type="submission" date="2013-04" db="EMBL/GenBank/DDBJ databases">
        <title>The Genome Sequence of Treponema maltophilum ATCC 51939.</title>
        <authorList>
            <consortium name="The Broad Institute Genomics Platform"/>
            <person name="Earl A."/>
            <person name="Ward D."/>
            <person name="Feldgarden M."/>
            <person name="Gevers D."/>
            <person name="Leonetti C."/>
            <person name="Blanton J.M."/>
            <person name="Dewhirst F.E."/>
            <person name="Izard J."/>
            <person name="Walker B."/>
            <person name="Young S."/>
            <person name="Zeng Q."/>
            <person name="Gargeya S."/>
            <person name="Fitzgerald M."/>
            <person name="Haas B."/>
            <person name="Abouelleil A."/>
            <person name="Allen A.W."/>
            <person name="Alvarado L."/>
            <person name="Arachchi H.M."/>
            <person name="Berlin A.M."/>
            <person name="Chapman S.B."/>
            <person name="Gainer-Dewar J."/>
            <person name="Goldberg J."/>
            <person name="Griggs A."/>
            <person name="Gujja S."/>
            <person name="Hansen M."/>
            <person name="Howarth C."/>
            <person name="Imamovic A."/>
            <person name="Ireland A."/>
            <person name="Larimer J."/>
            <person name="McCowan C."/>
            <person name="Murphy C."/>
            <person name="Pearson M."/>
            <person name="Poon T.W."/>
            <person name="Priest M."/>
            <person name="Roberts A."/>
            <person name="Saif S."/>
            <person name="Shea T."/>
            <person name="Sisk P."/>
            <person name="Sykes S."/>
            <person name="Wortman J."/>
            <person name="Nusbaum C."/>
            <person name="Birren B."/>
        </authorList>
    </citation>
    <scope>NUCLEOTIDE SEQUENCE [LARGE SCALE GENOMIC DNA]</scope>
    <source>
        <strain evidence="5 6">ATCC 51939</strain>
    </source>
</reference>
<comment type="similarity">
    <text evidence="1">Belongs to the bacterial solute-binding protein 7 family.</text>
</comment>
<dbReference type="STRING" id="1125699.HMPREF9194_00297"/>
<dbReference type="InterPro" id="IPR004682">
    <property type="entry name" value="TRAP_DctP"/>
</dbReference>
<keyword evidence="6" id="KW-1185">Reference proteome</keyword>
<evidence type="ECO:0000313" key="6">
    <source>
        <dbReference type="Proteomes" id="UP000014541"/>
    </source>
</evidence>
<sequence length="346" mass="38577">MKKFYSAVFVLAVFFAANTYAAQYTMKIASSNPADPLAMPASAACAIFQAKVAEYTNGRVEVKIFPDGQLGDQLSGLQQVKTGEIQGNEIAMGIMANLYPEIAFTDLPYIIPDMKVAQDLYKRDNPFMKTILQDMEKKTGVGILFFAPQAYRNLSTTKKQVKSVKDLKDLKIRTMQVKMHIDMFNAAGAQAVPVPWLEVYTSLQTGVVDGQENPIATINAMHFYEVQKYITLTRHVHLVGAVTYNVKWLKSLPADLQVAIMKAAAESSVGSEALAVIYDVSNAESMQKRGVVIYEPTPAEIQGFKQAMQPAAFKWYTNKIKNGDKILNDLQKEIQRLQDSYKNLIY</sequence>
<dbReference type="NCBIfam" id="TIGR00787">
    <property type="entry name" value="dctP"/>
    <property type="match status" value="1"/>
</dbReference>
<dbReference type="GO" id="GO:0030288">
    <property type="term" value="C:outer membrane-bounded periplasmic space"/>
    <property type="evidence" value="ECO:0007669"/>
    <property type="project" value="InterPro"/>
</dbReference>
<gene>
    <name evidence="5" type="ORF">HMPREF9194_00297</name>
</gene>
<dbReference type="PIRSF" id="PIRSF006470">
    <property type="entry name" value="DctB"/>
    <property type="match status" value="1"/>
</dbReference>
<dbReference type="Proteomes" id="UP000014541">
    <property type="component" value="Unassembled WGS sequence"/>
</dbReference>
<proteinExistence type="inferred from homology"/>
<evidence type="ECO:0000256" key="1">
    <source>
        <dbReference type="ARBA" id="ARBA00009023"/>
    </source>
</evidence>
<dbReference type="Pfam" id="PF03480">
    <property type="entry name" value="DctP"/>
    <property type="match status" value="1"/>
</dbReference>
<keyword evidence="3 4" id="KW-0732">Signal</keyword>
<dbReference type="Gene3D" id="3.40.190.170">
    <property type="entry name" value="Bacterial extracellular solute-binding protein, family 7"/>
    <property type="match status" value="1"/>
</dbReference>
<dbReference type="eggNOG" id="COG1638">
    <property type="taxonomic scope" value="Bacteria"/>
</dbReference>
<dbReference type="RefSeq" id="WP_016524598.1">
    <property type="nucleotide sequence ID" value="NZ_KE332518.1"/>
</dbReference>